<name>A0A2T0Q290_9ACTN</name>
<organism evidence="2 3">
    <name type="scientific">Allonocardiopsis opalescens</name>
    <dbReference type="NCBI Taxonomy" id="1144618"/>
    <lineage>
        <taxon>Bacteria</taxon>
        <taxon>Bacillati</taxon>
        <taxon>Actinomycetota</taxon>
        <taxon>Actinomycetes</taxon>
        <taxon>Streptosporangiales</taxon>
        <taxon>Allonocardiopsis</taxon>
    </lineage>
</organism>
<gene>
    <name evidence="2" type="ORF">CLV72_105267</name>
</gene>
<proteinExistence type="predicted"/>
<feature type="domain" description="Recombinase zinc beta ribbon" evidence="1">
    <location>
        <begin position="27"/>
        <end position="77"/>
    </location>
</feature>
<reference evidence="2 3" key="1">
    <citation type="submission" date="2018-03" db="EMBL/GenBank/DDBJ databases">
        <title>Genomic Encyclopedia of Archaeal and Bacterial Type Strains, Phase II (KMG-II): from individual species to whole genera.</title>
        <authorList>
            <person name="Goeker M."/>
        </authorList>
    </citation>
    <scope>NUCLEOTIDE SEQUENCE [LARGE SCALE GENOMIC DNA]</scope>
    <source>
        <strain evidence="2 3">DSM 45601</strain>
    </source>
</reference>
<evidence type="ECO:0000313" key="3">
    <source>
        <dbReference type="Proteomes" id="UP000237846"/>
    </source>
</evidence>
<sequence>MSSKRLLAVKGRRAVVRRPRSTGRVYPLRSLLHCSLCGRRMQGSWNNDQAYYRCTFPNEYATANHIAHPRTLYLREKDVLPPLDDWLARLFDPIHLDATVRMLAASQPESTIDQLTRHAAEEKLAECDAKLEKYRAALETGADPRTVTEWIDEVNADRALAASQLDQQQPDSPASLTAEEITAHLEALGDLTTVIRNADRADKAQLYKHLDLRLTYHPAQRTVRAEANLNPHEQPMYKGTCPRGKPNHSPICRRTSDPHRGPSPGQAVTYGEAFPLVPLGDRHFGATAGVDRHGGVLRPHVRTGASPRRTELAGCAVPAVGGRHDRGVVDGPIGLGPLGPARRLVAVDIADRRQYRFACRQRRGGRAGSVVAGDPRLAELRVGVCVRVADAAVPRACA</sequence>
<protein>
    <recommendedName>
        <fullName evidence="1">Recombinase zinc beta ribbon domain-containing protein</fullName>
    </recommendedName>
</protein>
<evidence type="ECO:0000259" key="1">
    <source>
        <dbReference type="Pfam" id="PF13408"/>
    </source>
</evidence>
<accession>A0A2T0Q290</accession>
<dbReference type="AlphaFoldDB" id="A0A2T0Q290"/>
<dbReference type="Pfam" id="PF13408">
    <property type="entry name" value="Zn_ribbon_recom"/>
    <property type="match status" value="1"/>
</dbReference>
<dbReference type="InterPro" id="IPR025827">
    <property type="entry name" value="Zn_ribbon_recom_dom"/>
</dbReference>
<dbReference type="EMBL" id="PVZC01000005">
    <property type="protein sequence ID" value="PRX97914.1"/>
    <property type="molecule type" value="Genomic_DNA"/>
</dbReference>
<comment type="caution">
    <text evidence="2">The sequence shown here is derived from an EMBL/GenBank/DDBJ whole genome shotgun (WGS) entry which is preliminary data.</text>
</comment>
<evidence type="ECO:0000313" key="2">
    <source>
        <dbReference type="EMBL" id="PRX97914.1"/>
    </source>
</evidence>
<keyword evidence="3" id="KW-1185">Reference proteome</keyword>
<dbReference type="Proteomes" id="UP000237846">
    <property type="component" value="Unassembled WGS sequence"/>
</dbReference>